<keyword evidence="3" id="KW-1003">Cell membrane</keyword>
<dbReference type="Gene3D" id="1.10.3720.10">
    <property type="entry name" value="MetI-like"/>
    <property type="match status" value="1"/>
</dbReference>
<dbReference type="GO" id="GO:0055085">
    <property type="term" value="P:transmembrane transport"/>
    <property type="evidence" value="ECO:0007669"/>
    <property type="project" value="InterPro"/>
</dbReference>
<evidence type="ECO:0000256" key="1">
    <source>
        <dbReference type="ARBA" id="ARBA00004651"/>
    </source>
</evidence>
<reference evidence="9" key="1">
    <citation type="journal article" date="2021" name="PeerJ">
        <title>Extensive microbial diversity within the chicken gut microbiome revealed by metagenomics and culture.</title>
        <authorList>
            <person name="Gilroy R."/>
            <person name="Ravi A."/>
            <person name="Getino M."/>
            <person name="Pursley I."/>
            <person name="Horton D.L."/>
            <person name="Alikhan N.F."/>
            <person name="Baker D."/>
            <person name="Gharbi K."/>
            <person name="Hall N."/>
            <person name="Watson M."/>
            <person name="Adriaenssens E.M."/>
            <person name="Foster-Nyarko E."/>
            <person name="Jarju S."/>
            <person name="Secka A."/>
            <person name="Antonio M."/>
            <person name="Oren A."/>
            <person name="Chaudhuri R.R."/>
            <person name="La Ragione R."/>
            <person name="Hildebrand F."/>
            <person name="Pallen M.J."/>
        </authorList>
    </citation>
    <scope>NUCLEOTIDE SEQUENCE</scope>
    <source>
        <strain evidence="9">CHK179-7159</strain>
    </source>
</reference>
<feature type="transmembrane region" description="Helical" evidence="7">
    <location>
        <begin position="168"/>
        <end position="186"/>
    </location>
</feature>
<evidence type="ECO:0000256" key="7">
    <source>
        <dbReference type="RuleBase" id="RU363032"/>
    </source>
</evidence>
<dbReference type="GO" id="GO:0005886">
    <property type="term" value="C:plasma membrane"/>
    <property type="evidence" value="ECO:0007669"/>
    <property type="project" value="UniProtKB-SubCell"/>
</dbReference>
<protein>
    <submittedName>
        <fullName evidence="9">Sugar ABC transporter permease</fullName>
    </submittedName>
</protein>
<evidence type="ECO:0000256" key="2">
    <source>
        <dbReference type="ARBA" id="ARBA00022448"/>
    </source>
</evidence>
<sequence length="309" mass="34756">MFGRILNALGIKTRKGRENVYGYIFILPWLIGLCGLTLGPMIFSLVTSFADYNMLKIDFNGLANYERMFFKDQLFYKALGNTLYYAVLNIPLVTIGGVIVAVILNKSVFGLRTFRTIYYLPSIMVGVGTYFLWMLMLDPKSGLVNTALGLIGIDGPSWLTDPDWTKPSIILMHLWGLGGQMLLYLARLQSIPQDYYEAASLDGASGWKQFTKITVPLLSPIIFYNLTIGIIGAFQVFQEGYIFSGDGTGKPAGSLLFYNLHVWNQAFKNFDTGYANALCWFLFVVVMILTIINNKVSKKWVYYEEGGNE</sequence>
<gene>
    <name evidence="9" type="ORF">H9717_13950</name>
</gene>
<dbReference type="AlphaFoldDB" id="A0A9D2I760"/>
<evidence type="ECO:0000313" key="9">
    <source>
        <dbReference type="EMBL" id="HJA94190.1"/>
    </source>
</evidence>
<evidence type="ECO:0000256" key="3">
    <source>
        <dbReference type="ARBA" id="ARBA00022475"/>
    </source>
</evidence>
<dbReference type="SUPFAM" id="SSF161098">
    <property type="entry name" value="MetI-like"/>
    <property type="match status" value="1"/>
</dbReference>
<dbReference type="PANTHER" id="PTHR30193">
    <property type="entry name" value="ABC TRANSPORTER PERMEASE PROTEIN"/>
    <property type="match status" value="1"/>
</dbReference>
<dbReference type="PROSITE" id="PS50928">
    <property type="entry name" value="ABC_TM1"/>
    <property type="match status" value="1"/>
</dbReference>
<dbReference type="Pfam" id="PF00528">
    <property type="entry name" value="BPD_transp_1"/>
    <property type="match status" value="1"/>
</dbReference>
<accession>A0A9D2I760</accession>
<proteinExistence type="inferred from homology"/>
<dbReference type="CDD" id="cd06261">
    <property type="entry name" value="TM_PBP2"/>
    <property type="match status" value="1"/>
</dbReference>
<feature type="transmembrane region" description="Helical" evidence="7">
    <location>
        <begin position="20"/>
        <end position="46"/>
    </location>
</feature>
<feature type="domain" description="ABC transmembrane type-1" evidence="8">
    <location>
        <begin position="79"/>
        <end position="293"/>
    </location>
</feature>
<keyword evidence="5 7" id="KW-1133">Transmembrane helix</keyword>
<keyword evidence="4 7" id="KW-0812">Transmembrane</keyword>
<dbReference type="PANTHER" id="PTHR30193:SF1">
    <property type="entry name" value="ABC TRANSPORTER PERMEASE PROTEIN YESP-RELATED"/>
    <property type="match status" value="1"/>
</dbReference>
<comment type="similarity">
    <text evidence="7">Belongs to the binding-protein-dependent transport system permease family.</text>
</comment>
<feature type="transmembrane region" description="Helical" evidence="7">
    <location>
        <begin position="83"/>
        <end position="104"/>
    </location>
</feature>
<comment type="subcellular location">
    <subcellularLocation>
        <location evidence="1 7">Cell membrane</location>
        <topology evidence="1 7">Multi-pass membrane protein</topology>
    </subcellularLocation>
</comment>
<comment type="caution">
    <text evidence="9">The sequence shown here is derived from an EMBL/GenBank/DDBJ whole genome shotgun (WGS) entry which is preliminary data.</text>
</comment>
<feature type="transmembrane region" description="Helical" evidence="7">
    <location>
        <begin position="116"/>
        <end position="136"/>
    </location>
</feature>
<evidence type="ECO:0000256" key="6">
    <source>
        <dbReference type="ARBA" id="ARBA00023136"/>
    </source>
</evidence>
<feature type="transmembrane region" description="Helical" evidence="7">
    <location>
        <begin position="217"/>
        <end position="237"/>
    </location>
</feature>
<organism evidence="9 10">
    <name type="scientific">Candidatus Eisenbergiella merdipullorum</name>
    <dbReference type="NCBI Taxonomy" id="2838553"/>
    <lineage>
        <taxon>Bacteria</taxon>
        <taxon>Bacillati</taxon>
        <taxon>Bacillota</taxon>
        <taxon>Clostridia</taxon>
        <taxon>Lachnospirales</taxon>
        <taxon>Lachnospiraceae</taxon>
        <taxon>Eisenbergiella</taxon>
    </lineage>
</organism>
<dbReference type="EMBL" id="DWYY01000158">
    <property type="protein sequence ID" value="HJA94190.1"/>
    <property type="molecule type" value="Genomic_DNA"/>
</dbReference>
<evidence type="ECO:0000256" key="5">
    <source>
        <dbReference type="ARBA" id="ARBA00022989"/>
    </source>
</evidence>
<dbReference type="InterPro" id="IPR051393">
    <property type="entry name" value="ABC_transporter_permease"/>
</dbReference>
<keyword evidence="2 7" id="KW-0813">Transport</keyword>
<reference evidence="9" key="2">
    <citation type="submission" date="2021-04" db="EMBL/GenBank/DDBJ databases">
        <authorList>
            <person name="Gilroy R."/>
        </authorList>
    </citation>
    <scope>NUCLEOTIDE SEQUENCE</scope>
    <source>
        <strain evidence="9">CHK179-7159</strain>
    </source>
</reference>
<evidence type="ECO:0000313" key="10">
    <source>
        <dbReference type="Proteomes" id="UP000886858"/>
    </source>
</evidence>
<dbReference type="InterPro" id="IPR035906">
    <property type="entry name" value="MetI-like_sf"/>
</dbReference>
<dbReference type="InterPro" id="IPR000515">
    <property type="entry name" value="MetI-like"/>
</dbReference>
<evidence type="ECO:0000259" key="8">
    <source>
        <dbReference type="PROSITE" id="PS50928"/>
    </source>
</evidence>
<keyword evidence="6 7" id="KW-0472">Membrane</keyword>
<name>A0A9D2I760_9FIRM</name>
<feature type="transmembrane region" description="Helical" evidence="7">
    <location>
        <begin position="273"/>
        <end position="292"/>
    </location>
</feature>
<dbReference type="Proteomes" id="UP000886858">
    <property type="component" value="Unassembled WGS sequence"/>
</dbReference>
<evidence type="ECO:0000256" key="4">
    <source>
        <dbReference type="ARBA" id="ARBA00022692"/>
    </source>
</evidence>